<dbReference type="NCBIfam" id="TIGR00682">
    <property type="entry name" value="lpxK"/>
    <property type="match status" value="1"/>
</dbReference>
<evidence type="ECO:0000256" key="8">
    <source>
        <dbReference type="ARBA" id="ARBA00022741"/>
    </source>
</evidence>
<evidence type="ECO:0000256" key="2">
    <source>
        <dbReference type="ARBA" id="ARBA00004870"/>
    </source>
</evidence>
<evidence type="ECO:0000256" key="5">
    <source>
        <dbReference type="ARBA" id="ARBA00022516"/>
    </source>
</evidence>
<dbReference type="EMBL" id="JQJC01000012">
    <property type="protein sequence ID" value="KGN94994.1"/>
    <property type="molecule type" value="Genomic_DNA"/>
</dbReference>
<evidence type="ECO:0000256" key="1">
    <source>
        <dbReference type="ARBA" id="ARBA00002274"/>
    </source>
</evidence>
<dbReference type="GO" id="GO:0009245">
    <property type="term" value="P:lipid A biosynthetic process"/>
    <property type="evidence" value="ECO:0007669"/>
    <property type="project" value="UniProtKB-UniRule"/>
</dbReference>
<protein>
    <recommendedName>
        <fullName evidence="4 13">Tetraacyldisaccharide 4'-kinase</fullName>
        <ecNumber evidence="3 13">2.7.1.130</ecNumber>
    </recommendedName>
    <alternativeName>
        <fullName evidence="12 13">Lipid A 4'-kinase</fullName>
    </alternativeName>
</protein>
<feature type="binding site" evidence="13">
    <location>
        <begin position="50"/>
        <end position="57"/>
    </location>
    <ligand>
        <name>ATP</name>
        <dbReference type="ChEBI" id="CHEBI:30616"/>
    </ligand>
</feature>
<comment type="catalytic activity">
    <reaction evidence="13">
        <text>a lipid A disaccharide + ATP = a lipid IVA + ADP + H(+)</text>
        <dbReference type="Rhea" id="RHEA:67840"/>
        <dbReference type="ChEBI" id="CHEBI:15378"/>
        <dbReference type="ChEBI" id="CHEBI:30616"/>
        <dbReference type="ChEBI" id="CHEBI:176343"/>
        <dbReference type="ChEBI" id="CHEBI:176425"/>
        <dbReference type="ChEBI" id="CHEBI:456216"/>
        <dbReference type="EC" id="2.7.1.130"/>
    </reaction>
</comment>
<sequence>MLQPAIETMFLKPLSVVYGWGVRLRNVLFDRGVLKQEQYPIPVICIGNIRIGGTGKTPMVEYLLGMLIREGYRPAVVSRGYKRSSSGLQIVHISSSALEVGDEPRQIKQKYPSTTVVVDANRRRAITRLLELDESERPNVVLLDDGFQHRYVLPSLSILLTDHDHPLCHDDLLPLGRLRENCDARHRADVVVVTRCPAHMQPIDYSIIERNLALYPHQKLLFSSVGYSTPIRVFPTTPSIQKLTHMSGRALAIAGIANPTKFFREIKHKIPQVETLSFSDHHRFGPKDADLMNRTFGSVLGSTPSSQYPIAICTEKDAQRLSDIRHLLSPALVSNLYYLPIHTVFREYATISMDQIVLNHIRDFYRKPTSPYI</sequence>
<dbReference type="Proteomes" id="UP000030136">
    <property type="component" value="Unassembled WGS sequence"/>
</dbReference>
<dbReference type="HAMAP" id="MF_00409">
    <property type="entry name" value="LpxK"/>
    <property type="match status" value="1"/>
</dbReference>
<dbReference type="AlphaFoldDB" id="A0AB34PG45"/>
<evidence type="ECO:0000256" key="7">
    <source>
        <dbReference type="ARBA" id="ARBA00022679"/>
    </source>
</evidence>
<comment type="caution">
    <text evidence="14">The sequence shown here is derived from an EMBL/GenBank/DDBJ whole genome shotgun (WGS) entry which is preliminary data.</text>
</comment>
<dbReference type="PANTHER" id="PTHR42724">
    <property type="entry name" value="TETRAACYLDISACCHARIDE 4'-KINASE"/>
    <property type="match status" value="1"/>
</dbReference>
<evidence type="ECO:0000256" key="4">
    <source>
        <dbReference type="ARBA" id="ARBA00016436"/>
    </source>
</evidence>
<reference evidence="14 15" key="1">
    <citation type="submission" date="2014-08" db="EMBL/GenBank/DDBJ databases">
        <title>Porphyromonas crevioricanis strain:COT-253_OH1447 Genome sequencing.</title>
        <authorList>
            <person name="Wallis C."/>
            <person name="Deusch O."/>
            <person name="O'Flynn C."/>
            <person name="Davis I."/>
            <person name="Jospin G."/>
            <person name="Darling A.E."/>
            <person name="Coil D.A."/>
            <person name="Alexiev A."/>
            <person name="Horsfall A."/>
            <person name="Kirkwood N."/>
            <person name="Harris S."/>
            <person name="Eisen J.A."/>
        </authorList>
    </citation>
    <scope>NUCLEOTIDE SEQUENCE [LARGE SCALE GENOMIC DNA]</scope>
    <source>
        <strain evidence="15">COT-253 OH1447</strain>
    </source>
</reference>
<keyword evidence="9 13" id="KW-0418">Kinase</keyword>
<comment type="function">
    <text evidence="1 13">Transfers the gamma-phosphate of ATP to the 4'-position of a tetraacyldisaccharide 1-phosphate intermediate (termed DS-1-P) to form tetraacyldisaccharide 1,4'-bis-phosphate (lipid IVA).</text>
</comment>
<evidence type="ECO:0000256" key="11">
    <source>
        <dbReference type="ARBA" id="ARBA00023098"/>
    </source>
</evidence>
<evidence type="ECO:0000256" key="10">
    <source>
        <dbReference type="ARBA" id="ARBA00022840"/>
    </source>
</evidence>
<dbReference type="InterPro" id="IPR003758">
    <property type="entry name" value="LpxK"/>
</dbReference>
<keyword evidence="6 13" id="KW-0441">Lipid A biosynthesis</keyword>
<organism evidence="14 15">
    <name type="scientific">Porphyromonas crevioricanis</name>
    <dbReference type="NCBI Taxonomy" id="393921"/>
    <lineage>
        <taxon>Bacteria</taxon>
        <taxon>Pseudomonadati</taxon>
        <taxon>Bacteroidota</taxon>
        <taxon>Bacteroidia</taxon>
        <taxon>Bacteroidales</taxon>
        <taxon>Porphyromonadaceae</taxon>
        <taxon>Porphyromonas</taxon>
    </lineage>
</organism>
<dbReference type="EC" id="2.7.1.130" evidence="3 13"/>
<name>A0AB34PG45_9PORP</name>
<keyword evidence="8 13" id="KW-0547">Nucleotide-binding</keyword>
<evidence type="ECO:0000256" key="13">
    <source>
        <dbReference type="HAMAP-Rule" id="MF_00409"/>
    </source>
</evidence>
<evidence type="ECO:0000256" key="6">
    <source>
        <dbReference type="ARBA" id="ARBA00022556"/>
    </source>
</evidence>
<dbReference type="Pfam" id="PF02606">
    <property type="entry name" value="LpxK"/>
    <property type="match status" value="1"/>
</dbReference>
<dbReference type="SUPFAM" id="SSF52540">
    <property type="entry name" value="P-loop containing nucleoside triphosphate hydrolases"/>
    <property type="match status" value="1"/>
</dbReference>
<dbReference type="RefSeq" id="WP_036889785.1">
    <property type="nucleotide sequence ID" value="NZ_JQJC01000012.1"/>
</dbReference>
<evidence type="ECO:0000313" key="14">
    <source>
        <dbReference type="EMBL" id="KGN94994.1"/>
    </source>
</evidence>
<evidence type="ECO:0000256" key="12">
    <source>
        <dbReference type="ARBA" id="ARBA00029757"/>
    </source>
</evidence>
<comment type="similarity">
    <text evidence="13">Belongs to the LpxK family.</text>
</comment>
<evidence type="ECO:0000256" key="3">
    <source>
        <dbReference type="ARBA" id="ARBA00012071"/>
    </source>
</evidence>
<evidence type="ECO:0000256" key="9">
    <source>
        <dbReference type="ARBA" id="ARBA00022777"/>
    </source>
</evidence>
<accession>A0AB34PG45</accession>
<comment type="pathway">
    <text evidence="2 13">Glycolipid biosynthesis; lipid IV(A) biosynthesis; lipid IV(A) from (3R)-3-hydroxytetradecanoyl-[acyl-carrier-protein] and UDP-N-acetyl-alpha-D-glucosamine: step 6/6.</text>
</comment>
<keyword evidence="7 13" id="KW-0808">Transferase</keyword>
<keyword evidence="11 13" id="KW-0443">Lipid metabolism</keyword>
<dbReference type="GO" id="GO:0009244">
    <property type="term" value="P:lipopolysaccharide core region biosynthetic process"/>
    <property type="evidence" value="ECO:0007669"/>
    <property type="project" value="TreeGrafter"/>
</dbReference>
<dbReference type="GO" id="GO:0005524">
    <property type="term" value="F:ATP binding"/>
    <property type="evidence" value="ECO:0007669"/>
    <property type="project" value="UniProtKB-UniRule"/>
</dbReference>
<evidence type="ECO:0000313" key="15">
    <source>
        <dbReference type="Proteomes" id="UP000030136"/>
    </source>
</evidence>
<dbReference type="InterPro" id="IPR027417">
    <property type="entry name" value="P-loop_NTPase"/>
</dbReference>
<keyword evidence="10 13" id="KW-0067">ATP-binding</keyword>
<keyword evidence="5 13" id="KW-0444">Lipid biosynthesis</keyword>
<dbReference type="GO" id="GO:0005886">
    <property type="term" value="C:plasma membrane"/>
    <property type="evidence" value="ECO:0007669"/>
    <property type="project" value="TreeGrafter"/>
</dbReference>
<gene>
    <name evidence="13" type="primary">lpxK</name>
    <name evidence="14" type="ORF">HQ38_04155</name>
</gene>
<dbReference type="GO" id="GO:0009029">
    <property type="term" value="F:lipid-A 4'-kinase activity"/>
    <property type="evidence" value="ECO:0007669"/>
    <property type="project" value="UniProtKB-UniRule"/>
</dbReference>
<proteinExistence type="inferred from homology"/>
<dbReference type="PANTHER" id="PTHR42724:SF1">
    <property type="entry name" value="TETRAACYLDISACCHARIDE 4'-KINASE, MITOCHONDRIAL-RELATED"/>
    <property type="match status" value="1"/>
</dbReference>